<name>A0ABR9JV68_9ACTN</name>
<sequence length="29" mass="3214">MKRASVRRPERSDMPDTAPVRGAVSEKGE</sequence>
<keyword evidence="3" id="KW-1185">Reference proteome</keyword>
<proteinExistence type="predicted"/>
<comment type="caution">
    <text evidence="2">The sequence shown here is derived from an EMBL/GenBank/DDBJ whole genome shotgun (WGS) entry which is preliminary data.</text>
</comment>
<accession>A0ABR9JV68</accession>
<evidence type="ECO:0000256" key="1">
    <source>
        <dbReference type="SAM" id="MobiDB-lite"/>
    </source>
</evidence>
<evidence type="ECO:0000313" key="3">
    <source>
        <dbReference type="Proteomes" id="UP000627838"/>
    </source>
</evidence>
<gene>
    <name evidence="2" type="ORF">H4W34_004280</name>
</gene>
<dbReference type="Proteomes" id="UP000627838">
    <property type="component" value="Unassembled WGS sequence"/>
</dbReference>
<dbReference type="EMBL" id="JADBDZ010000001">
    <property type="protein sequence ID" value="MBE1534447.1"/>
    <property type="molecule type" value="Genomic_DNA"/>
</dbReference>
<protein>
    <submittedName>
        <fullName evidence="2">Uncharacterized protein</fullName>
    </submittedName>
</protein>
<reference evidence="2 3" key="1">
    <citation type="submission" date="2020-10" db="EMBL/GenBank/DDBJ databases">
        <title>Sequencing the genomes of 1000 actinobacteria strains.</title>
        <authorList>
            <person name="Klenk H.-P."/>
        </authorList>
    </citation>
    <scope>NUCLEOTIDE SEQUENCE [LARGE SCALE GENOMIC DNA]</scope>
    <source>
        <strain evidence="2 3">DSM 46744</strain>
    </source>
</reference>
<evidence type="ECO:0000313" key="2">
    <source>
        <dbReference type="EMBL" id="MBE1534447.1"/>
    </source>
</evidence>
<feature type="region of interest" description="Disordered" evidence="1">
    <location>
        <begin position="1"/>
        <end position="29"/>
    </location>
</feature>
<organism evidence="2 3">
    <name type="scientific">Actinomadura algeriensis</name>
    <dbReference type="NCBI Taxonomy" id="1679523"/>
    <lineage>
        <taxon>Bacteria</taxon>
        <taxon>Bacillati</taxon>
        <taxon>Actinomycetota</taxon>
        <taxon>Actinomycetes</taxon>
        <taxon>Streptosporangiales</taxon>
        <taxon>Thermomonosporaceae</taxon>
        <taxon>Actinomadura</taxon>
    </lineage>
</organism>